<evidence type="ECO:0000256" key="1">
    <source>
        <dbReference type="SAM" id="Phobius"/>
    </source>
</evidence>
<name>A0ABW1NIL2_9ACTN</name>
<sequence length="158" mass="16447">MRAVADQDLVRQVARDVVAVTAPEELPLVRPMADEFFRGGRGPARGKEDLLGFGVDTAVVLLTPVVLPVIAFVLDALGERLAEAAVDRGAEQARRVLRAVLRRGTAAELAAAGDPAPLTGAQLDTVRATAYEKACQLGLEAPKADLLADAVRGALSGA</sequence>
<reference evidence="3" key="1">
    <citation type="journal article" date="2019" name="Int. J. Syst. Evol. Microbiol.">
        <title>The Global Catalogue of Microorganisms (GCM) 10K type strain sequencing project: providing services to taxonomists for standard genome sequencing and annotation.</title>
        <authorList>
            <consortium name="The Broad Institute Genomics Platform"/>
            <consortium name="The Broad Institute Genome Sequencing Center for Infectious Disease"/>
            <person name="Wu L."/>
            <person name="Ma J."/>
        </authorList>
    </citation>
    <scope>NUCLEOTIDE SEQUENCE [LARGE SCALE GENOMIC DNA]</scope>
    <source>
        <strain evidence="3">JCM 30346</strain>
    </source>
</reference>
<keyword evidence="3" id="KW-1185">Reference proteome</keyword>
<feature type="transmembrane region" description="Helical" evidence="1">
    <location>
        <begin position="50"/>
        <end position="74"/>
    </location>
</feature>
<evidence type="ECO:0000313" key="2">
    <source>
        <dbReference type="EMBL" id="MFC6082499.1"/>
    </source>
</evidence>
<dbReference type="Proteomes" id="UP001596137">
    <property type="component" value="Unassembled WGS sequence"/>
</dbReference>
<proteinExistence type="predicted"/>
<accession>A0ABW1NIL2</accession>
<dbReference type="RefSeq" id="WP_380752627.1">
    <property type="nucleotide sequence ID" value="NZ_JBHSRF010000017.1"/>
</dbReference>
<protein>
    <submittedName>
        <fullName evidence="2">Uncharacterized protein</fullName>
    </submittedName>
</protein>
<keyword evidence="1" id="KW-1133">Transmembrane helix</keyword>
<keyword evidence="1" id="KW-0472">Membrane</keyword>
<gene>
    <name evidence="2" type="ORF">ACFP1K_15135</name>
</gene>
<comment type="caution">
    <text evidence="2">The sequence shown here is derived from an EMBL/GenBank/DDBJ whole genome shotgun (WGS) entry which is preliminary data.</text>
</comment>
<keyword evidence="1" id="KW-0812">Transmembrane</keyword>
<evidence type="ECO:0000313" key="3">
    <source>
        <dbReference type="Proteomes" id="UP001596137"/>
    </source>
</evidence>
<organism evidence="2 3">
    <name type="scientific">Sphaerisporangium aureirubrum</name>
    <dbReference type="NCBI Taxonomy" id="1544736"/>
    <lineage>
        <taxon>Bacteria</taxon>
        <taxon>Bacillati</taxon>
        <taxon>Actinomycetota</taxon>
        <taxon>Actinomycetes</taxon>
        <taxon>Streptosporangiales</taxon>
        <taxon>Streptosporangiaceae</taxon>
        <taxon>Sphaerisporangium</taxon>
    </lineage>
</organism>
<dbReference type="EMBL" id="JBHSRF010000017">
    <property type="protein sequence ID" value="MFC6082499.1"/>
    <property type="molecule type" value="Genomic_DNA"/>
</dbReference>